<name>A0A9D2S5C7_9FIRM</name>
<proteinExistence type="predicted"/>
<protein>
    <submittedName>
        <fullName evidence="3">FHA domain-containing protein</fullName>
    </submittedName>
</protein>
<accession>A0A9D2S5C7</accession>
<evidence type="ECO:0000256" key="1">
    <source>
        <dbReference type="SAM" id="MobiDB-lite"/>
    </source>
</evidence>
<dbReference type="Proteomes" id="UP000824208">
    <property type="component" value="Unassembled WGS sequence"/>
</dbReference>
<reference evidence="3" key="2">
    <citation type="submission" date="2021-04" db="EMBL/GenBank/DDBJ databases">
        <authorList>
            <person name="Gilroy R."/>
        </authorList>
    </citation>
    <scope>NUCLEOTIDE SEQUENCE</scope>
    <source>
        <strain evidence="3">CHK189-11263</strain>
    </source>
</reference>
<dbReference type="InterPro" id="IPR008984">
    <property type="entry name" value="SMAD_FHA_dom_sf"/>
</dbReference>
<feature type="region of interest" description="Disordered" evidence="1">
    <location>
        <begin position="165"/>
        <end position="188"/>
    </location>
</feature>
<dbReference type="AlphaFoldDB" id="A0A9D2S5C7"/>
<comment type="caution">
    <text evidence="3">The sequence shown here is derived from an EMBL/GenBank/DDBJ whole genome shotgun (WGS) entry which is preliminary data.</text>
</comment>
<dbReference type="SUPFAM" id="SSF49879">
    <property type="entry name" value="SMAD/FHA domain"/>
    <property type="match status" value="1"/>
</dbReference>
<dbReference type="InterPro" id="IPR000253">
    <property type="entry name" value="FHA_dom"/>
</dbReference>
<dbReference type="PROSITE" id="PS50006">
    <property type="entry name" value="FHA_DOMAIN"/>
    <property type="match status" value="1"/>
</dbReference>
<reference evidence="3" key="1">
    <citation type="journal article" date="2021" name="PeerJ">
        <title>Extensive microbial diversity within the chicken gut microbiome revealed by metagenomics and culture.</title>
        <authorList>
            <person name="Gilroy R."/>
            <person name="Ravi A."/>
            <person name="Getino M."/>
            <person name="Pursley I."/>
            <person name="Horton D.L."/>
            <person name="Alikhan N.F."/>
            <person name="Baker D."/>
            <person name="Gharbi K."/>
            <person name="Hall N."/>
            <person name="Watson M."/>
            <person name="Adriaenssens E.M."/>
            <person name="Foster-Nyarko E."/>
            <person name="Jarju S."/>
            <person name="Secka A."/>
            <person name="Antonio M."/>
            <person name="Oren A."/>
            <person name="Chaudhuri R.R."/>
            <person name="La Ragione R."/>
            <person name="Hildebrand F."/>
            <person name="Pallen M.J."/>
        </authorList>
    </citation>
    <scope>NUCLEOTIDE SEQUENCE</scope>
    <source>
        <strain evidence="3">CHK189-11263</strain>
    </source>
</reference>
<gene>
    <name evidence="3" type="ORF">H9714_00315</name>
</gene>
<feature type="domain" description="FHA" evidence="2">
    <location>
        <begin position="212"/>
        <end position="269"/>
    </location>
</feature>
<dbReference type="EMBL" id="DWYC01000003">
    <property type="protein sequence ID" value="HJB55980.1"/>
    <property type="molecule type" value="Genomic_DNA"/>
</dbReference>
<dbReference type="SMART" id="SM00240">
    <property type="entry name" value="FHA"/>
    <property type="match status" value="1"/>
</dbReference>
<evidence type="ECO:0000313" key="4">
    <source>
        <dbReference type="Proteomes" id="UP000824208"/>
    </source>
</evidence>
<sequence length="300" mass="33293">MTRRIPEEALDLEALCGLERGFPPFLVPFQVRRAEGMVEITYRTEGRRRVLEGARRPRSAAEDRALWEGVLMPLGTCRAWGLHPGGFLLEADALFASPDGRGVSYLYVPARRPAFEARDFRRMALALMEAFPAADLRLENVLLRGLLAEEGPEALLRRLERAVRETRPPTAESCPTEPLESAGPSGAPRLRLVGSPAMPRQIAVSIRPGESFTIGRFDVTLGVPQSDFEFDRRTRAVSRRHALIGRDGRGYYLSDQGSKVGTFVDGRRLRPGVPCRLTAGCRVSFGDAGADYIWEESGWN</sequence>
<evidence type="ECO:0000313" key="3">
    <source>
        <dbReference type="EMBL" id="HJB55980.1"/>
    </source>
</evidence>
<evidence type="ECO:0000259" key="2">
    <source>
        <dbReference type="PROSITE" id="PS50006"/>
    </source>
</evidence>
<dbReference type="CDD" id="cd00060">
    <property type="entry name" value="FHA"/>
    <property type="match status" value="1"/>
</dbReference>
<dbReference type="Pfam" id="PF00498">
    <property type="entry name" value="FHA"/>
    <property type="match status" value="1"/>
</dbReference>
<dbReference type="Gene3D" id="2.60.200.20">
    <property type="match status" value="1"/>
</dbReference>
<organism evidence="3 4">
    <name type="scientific">Candidatus Flavonifractor intestinipullorum</name>
    <dbReference type="NCBI Taxonomy" id="2838587"/>
    <lineage>
        <taxon>Bacteria</taxon>
        <taxon>Bacillati</taxon>
        <taxon>Bacillota</taxon>
        <taxon>Clostridia</taxon>
        <taxon>Eubacteriales</taxon>
        <taxon>Oscillospiraceae</taxon>
        <taxon>Flavonifractor</taxon>
    </lineage>
</organism>